<keyword evidence="1" id="KW-0472">Membrane</keyword>
<sequence length="704" mass="78245">MMRRTRIQVVVIIHLVFGGITVGEKCGNWSWEKVDGMMPESYVASDILYSAADNDGIVTACFDRCLNANCTAFFIDIEQSTCSKVTTESEKFETAPTFAYYHKICLPVPVECSKDRIWQVQRTLGEILIDTTVNWLPEVMTRSKCYQKCIAAGNRCKSAQFRASIDLAIGDIQGICALLSIERGIRPQSYRAAPYRDEYLEIQCHKLSNTDYCSYAEFKNETLPYSDLKLINYDAKQCEERCNESNDGFICRGYTIDYASKYSPVCLLHSYDTITAGVSSLVKVTNGIYKEREPCLNLKVSCGNSSVIIELDTPEPFNGRLYASGYSETCNVQGTGLNKTILELRIPDKKEMGNGNIDCGILPAYAIEDNNQTRVAVWVTVVVQFNAIIQRLGDQSVRVGCTLDDEVPGPRNITIGSGFDFLNPNAGLPPIVGTIFNTTASPMVSMRILDENMREIVSAELGQRLVLAIEMNPPDGPYDMAAGHLVASSTSGDASILLLDEIGCPTDAKIFPGMFKDPVNNKSLISTFTAFKFPDSYRVKFNVIVRFCLSECPPARCKGDIVSYGRRKRSTATVAEWNEVNSEMDTIEELPLESSIIVRDAVIAADPLRSGKSDTIFLAGEQSMEGLLCVDAALALGLLIFWLIVQILLTMTCIYVIRKYRRVARKAEEDRADILTRHLYGIHGGNFEISRRVRWADHNGSTIS</sequence>
<evidence type="ECO:0000256" key="2">
    <source>
        <dbReference type="SAM" id="SignalP"/>
    </source>
</evidence>
<organism evidence="5 6">
    <name type="scientific">Cotesia congregata</name>
    <name type="common">Parasitoid wasp</name>
    <name type="synonym">Apanteles congregatus</name>
    <dbReference type="NCBI Taxonomy" id="51543"/>
    <lineage>
        <taxon>Eukaryota</taxon>
        <taxon>Metazoa</taxon>
        <taxon>Ecdysozoa</taxon>
        <taxon>Arthropoda</taxon>
        <taxon>Hexapoda</taxon>
        <taxon>Insecta</taxon>
        <taxon>Pterygota</taxon>
        <taxon>Neoptera</taxon>
        <taxon>Endopterygota</taxon>
        <taxon>Hymenoptera</taxon>
        <taxon>Apocrita</taxon>
        <taxon>Ichneumonoidea</taxon>
        <taxon>Braconidae</taxon>
        <taxon>Microgastrinae</taxon>
        <taxon>Cotesia</taxon>
    </lineage>
</organism>
<feature type="domain" description="ZP" evidence="4">
    <location>
        <begin position="301"/>
        <end position="564"/>
    </location>
</feature>
<dbReference type="GO" id="GO:0009653">
    <property type="term" value="P:anatomical structure morphogenesis"/>
    <property type="evidence" value="ECO:0007669"/>
    <property type="project" value="TreeGrafter"/>
</dbReference>
<dbReference type="PANTHER" id="PTHR47327:SF8">
    <property type="entry name" value="FI17836P1"/>
    <property type="match status" value="1"/>
</dbReference>
<dbReference type="SMART" id="SM00241">
    <property type="entry name" value="ZP"/>
    <property type="match status" value="1"/>
</dbReference>
<dbReference type="EMBL" id="CAJNRD030001119">
    <property type="protein sequence ID" value="CAG5087639.1"/>
    <property type="molecule type" value="Genomic_DNA"/>
</dbReference>
<feature type="domain" description="Apple" evidence="3">
    <location>
        <begin position="213"/>
        <end position="295"/>
    </location>
</feature>
<gene>
    <name evidence="5" type="ORF">HICCMSTLAB_LOCUS4563</name>
</gene>
<dbReference type="Pfam" id="PF25057">
    <property type="entry name" value="CUT_N"/>
    <property type="match status" value="1"/>
</dbReference>
<dbReference type="InterPro" id="IPR001507">
    <property type="entry name" value="ZP_dom"/>
</dbReference>
<dbReference type="InterPro" id="IPR052774">
    <property type="entry name" value="Celegans_DevNeuronal_Protein"/>
</dbReference>
<dbReference type="OrthoDB" id="6430118at2759"/>
<dbReference type="PROSITE" id="PS50948">
    <property type="entry name" value="PAN"/>
    <property type="match status" value="2"/>
</dbReference>
<dbReference type="Proteomes" id="UP000786811">
    <property type="component" value="Unassembled WGS sequence"/>
</dbReference>
<proteinExistence type="predicted"/>
<accession>A0A8J2HC44</accession>
<dbReference type="PROSITE" id="PS51034">
    <property type="entry name" value="ZP_2"/>
    <property type="match status" value="1"/>
</dbReference>
<evidence type="ECO:0000259" key="4">
    <source>
        <dbReference type="PROSITE" id="PS51034"/>
    </source>
</evidence>
<dbReference type="SUPFAM" id="SSF57414">
    <property type="entry name" value="Hairpin loop containing domain-like"/>
    <property type="match status" value="1"/>
</dbReference>
<reference evidence="5" key="1">
    <citation type="submission" date="2021-04" db="EMBL/GenBank/DDBJ databases">
        <authorList>
            <person name="Chebbi M.A.C M."/>
        </authorList>
    </citation>
    <scope>NUCLEOTIDE SEQUENCE</scope>
</reference>
<protein>
    <submittedName>
        <fullName evidence="5">Uncharacterized protein</fullName>
    </submittedName>
</protein>
<evidence type="ECO:0000313" key="6">
    <source>
        <dbReference type="Proteomes" id="UP000786811"/>
    </source>
</evidence>
<feature type="signal peptide" evidence="2">
    <location>
        <begin position="1"/>
        <end position="23"/>
    </location>
</feature>
<dbReference type="InterPro" id="IPR003609">
    <property type="entry name" value="Pan_app"/>
</dbReference>
<name>A0A8J2HC44_COTCN</name>
<evidence type="ECO:0000256" key="1">
    <source>
        <dbReference type="SAM" id="Phobius"/>
    </source>
</evidence>
<keyword evidence="2" id="KW-0732">Signal</keyword>
<dbReference type="PANTHER" id="PTHR47327">
    <property type="entry name" value="FI18240P1-RELATED"/>
    <property type="match status" value="1"/>
</dbReference>
<keyword evidence="1" id="KW-0812">Transmembrane</keyword>
<evidence type="ECO:0000259" key="3">
    <source>
        <dbReference type="PROSITE" id="PS50948"/>
    </source>
</evidence>
<keyword evidence="6" id="KW-1185">Reference proteome</keyword>
<keyword evidence="1" id="KW-1133">Transmembrane helix</keyword>
<dbReference type="AlphaFoldDB" id="A0A8J2HC44"/>
<dbReference type="InterPro" id="IPR056953">
    <property type="entry name" value="CUT_N"/>
</dbReference>
<feature type="transmembrane region" description="Helical" evidence="1">
    <location>
        <begin position="632"/>
        <end position="657"/>
    </location>
</feature>
<evidence type="ECO:0000313" key="5">
    <source>
        <dbReference type="EMBL" id="CAG5087639.1"/>
    </source>
</evidence>
<feature type="domain" description="Apple" evidence="3">
    <location>
        <begin position="112"/>
        <end position="204"/>
    </location>
</feature>
<feature type="chain" id="PRO_5035201526" evidence="2">
    <location>
        <begin position="24"/>
        <end position="704"/>
    </location>
</feature>
<comment type="caution">
    <text evidence="5">The sequence shown here is derived from an EMBL/GenBank/DDBJ whole genome shotgun (WGS) entry which is preliminary data.</text>
</comment>